<dbReference type="InterPro" id="IPR057566">
    <property type="entry name" value="TPR_TTI1_N"/>
</dbReference>
<dbReference type="InterPro" id="IPR057567">
    <property type="entry name" value="TPR_TTI1_C"/>
</dbReference>
<dbReference type="PANTHER" id="PTHR18460">
    <property type="entry name" value="TEL2 INTERACTING PROTEIN 1 TTI1 FAMILY MEMBER"/>
    <property type="match status" value="1"/>
</dbReference>
<sequence length="988" mass="106599">MKQNPEDCPLFHQIQPVCISIIDEPTVKNVEHLSAIVQRNLHDVGSLQALQEYILFPADTVLRLRGREEKLTIAALQLMTDVLGRTSTSSAGLAADLLPRLFVLLGGGCGRPASSEELRLAAARCGTALLLSCAGPALDAVYSERGRLPLGHAVFQLTAAVRSERSRPLRLAALDGLLACAGAERPRLPAAARRRSSRVFVALLPGVLSALHAVFTGDPKQGHRVVAGAVRVWAALVRHVLSDAALAADAKQPPAPDADQRLPSLARTDAWLRSTAARLEPMVRSLLPLTHHHQPSVRRAVRWLAEGLLTECAVSLASCACPLLELMILGSSDPLAEERAEAAAALSRLQAHMTRPLLELVEDEFYALTTRLPSVVRRHEVPASLVQLSLLEGYLDLLGPRVRQLTGSAGHVRRLLGCLVQLVELRTDAPLVPYMATVVPHADPRRMPDFKRFRHFDDEEIWRRICSSCRLLGCHGDVATLLELLDTGGAEERVLWSQVLLGQEPALLAARGASPQLGLLEQLELEPLLALLDPDQPPLSRCLGLEALAHVARVTGGRHAALAVLALCPVLEAAGGGEPMVSEAARATLAAMAGERGVPALLADNVRRLAVHVRRRLAERRGRQAAPLLAAALMRFSGPEALPHLEETVRAVMRALDDDYERCGAACLSALRATVDAVLAWFPPGAAACEPPPVPPAERLLAHHARLQRQRAELARAAADQSTEDPAEGFQRYRDERDSEPAPAAEPEPESAAEPPLHVRLVRDVVLQSVHFLDCDVIAVQVDVLRTLSGGAQLLAGWQDELLPLAARCWQPLLRCCRAADPLLLRHALQALHALVAGAGDFLRRRVSGGPLGPLQAWLEAQAATSAAQRPAASYAHTQARKLQLSSLQLLGDVAVRLRLDPLEVGALLRAARPYLSGRQPAELQRAALHLLTTVAAADGDSVWLLLRHVVDGAGERPELRPLYRNARAALDALGGAEERREADTDRS</sequence>
<evidence type="ECO:0000313" key="4">
    <source>
        <dbReference type="EMBL" id="KAF0306806.1"/>
    </source>
</evidence>
<dbReference type="EMBL" id="VIIS01000628">
    <property type="protein sequence ID" value="KAF0306806.1"/>
    <property type="molecule type" value="Genomic_DNA"/>
</dbReference>
<organism evidence="4 5">
    <name type="scientific">Amphibalanus amphitrite</name>
    <name type="common">Striped barnacle</name>
    <name type="synonym">Balanus amphitrite</name>
    <dbReference type="NCBI Taxonomy" id="1232801"/>
    <lineage>
        <taxon>Eukaryota</taxon>
        <taxon>Metazoa</taxon>
        <taxon>Ecdysozoa</taxon>
        <taxon>Arthropoda</taxon>
        <taxon>Crustacea</taxon>
        <taxon>Multicrustacea</taxon>
        <taxon>Cirripedia</taxon>
        <taxon>Thoracica</taxon>
        <taxon>Thoracicalcarea</taxon>
        <taxon>Balanomorpha</taxon>
        <taxon>Balanoidea</taxon>
        <taxon>Balanidae</taxon>
        <taxon>Amphibalaninae</taxon>
        <taxon>Amphibalanus</taxon>
    </lineage>
</organism>
<feature type="compositionally biased region" description="Low complexity" evidence="1">
    <location>
        <begin position="741"/>
        <end position="754"/>
    </location>
</feature>
<name>A0A6A4WH83_AMPAM</name>
<dbReference type="OrthoDB" id="49511at2759"/>
<dbReference type="SUPFAM" id="SSF48371">
    <property type="entry name" value="ARM repeat"/>
    <property type="match status" value="1"/>
</dbReference>
<reference evidence="4 5" key="1">
    <citation type="submission" date="2019-07" db="EMBL/GenBank/DDBJ databases">
        <title>Draft genome assembly of a fouling barnacle, Amphibalanus amphitrite (Darwin, 1854): The first reference genome for Thecostraca.</title>
        <authorList>
            <person name="Kim W."/>
        </authorList>
    </citation>
    <scope>NUCLEOTIDE SEQUENCE [LARGE SCALE GENOMIC DNA]</scope>
    <source>
        <strain evidence="4">SNU_AA5</strain>
        <tissue evidence="4">Soma without cirri and trophi</tissue>
    </source>
</reference>
<feature type="compositionally biased region" description="Basic and acidic residues" evidence="1">
    <location>
        <begin position="731"/>
        <end position="740"/>
    </location>
</feature>
<dbReference type="InterPro" id="IPR016024">
    <property type="entry name" value="ARM-type_fold"/>
</dbReference>
<dbReference type="GO" id="GO:0005737">
    <property type="term" value="C:cytoplasm"/>
    <property type="evidence" value="ECO:0007669"/>
    <property type="project" value="TreeGrafter"/>
</dbReference>
<comment type="caution">
    <text evidence="4">The sequence shown here is derived from an EMBL/GenBank/DDBJ whole genome shotgun (WGS) entry which is preliminary data.</text>
</comment>
<dbReference type="Proteomes" id="UP000440578">
    <property type="component" value="Unassembled WGS sequence"/>
</dbReference>
<feature type="domain" description="TTI1 C-terminal TPR" evidence="3">
    <location>
        <begin position="718"/>
        <end position="944"/>
    </location>
</feature>
<protein>
    <submittedName>
        <fullName evidence="4">TELO2-interacting protein 1</fullName>
    </submittedName>
</protein>
<keyword evidence="5" id="KW-1185">Reference proteome</keyword>
<gene>
    <name evidence="4" type="primary">TTI1</name>
    <name evidence="4" type="ORF">FJT64_021770</name>
</gene>
<dbReference type="Pfam" id="PF24176">
    <property type="entry name" value="TPR_TTI1_2nd"/>
    <property type="match status" value="1"/>
</dbReference>
<dbReference type="Pfam" id="PF21547">
    <property type="entry name" value="TTI1"/>
    <property type="match status" value="1"/>
</dbReference>
<evidence type="ECO:0000256" key="1">
    <source>
        <dbReference type="SAM" id="MobiDB-lite"/>
    </source>
</evidence>
<dbReference type="Pfam" id="PF24173">
    <property type="entry name" value="TPR_TTI1_N"/>
    <property type="match status" value="1"/>
</dbReference>
<evidence type="ECO:0000259" key="2">
    <source>
        <dbReference type="Pfam" id="PF24173"/>
    </source>
</evidence>
<feature type="region of interest" description="Disordered" evidence="1">
    <location>
        <begin position="712"/>
        <end position="754"/>
    </location>
</feature>
<accession>A0A6A4WH83</accession>
<dbReference type="AlphaFoldDB" id="A0A6A4WH83"/>
<dbReference type="Pfam" id="PF24181">
    <property type="entry name" value="TPR_TTI1_C"/>
    <property type="match status" value="1"/>
</dbReference>
<dbReference type="PANTHER" id="PTHR18460:SF3">
    <property type="entry name" value="TELO2-INTERACTING PROTEIN 1 HOMOLOG"/>
    <property type="match status" value="1"/>
</dbReference>
<proteinExistence type="predicted"/>
<feature type="domain" description="TTI1 N-terminal TPR" evidence="2">
    <location>
        <begin position="11"/>
        <end position="333"/>
    </location>
</feature>
<evidence type="ECO:0000313" key="5">
    <source>
        <dbReference type="Proteomes" id="UP000440578"/>
    </source>
</evidence>
<dbReference type="InterPro" id="IPR052587">
    <property type="entry name" value="TELO2-interacting_protein_1"/>
</dbReference>
<dbReference type="InterPro" id="IPR049362">
    <property type="entry name" value="TTI1_rpt"/>
</dbReference>
<evidence type="ECO:0000259" key="3">
    <source>
        <dbReference type="Pfam" id="PF24181"/>
    </source>
</evidence>